<dbReference type="Proteomes" id="UP000526003">
    <property type="component" value="Unassembled WGS sequence"/>
</dbReference>
<gene>
    <name evidence="1" type="ORF">H7995_11150</name>
</gene>
<dbReference type="RefSeq" id="WP_185818420.1">
    <property type="nucleotide sequence ID" value="NZ_CP130043.1"/>
</dbReference>
<sequence length="61" mass="6508">MSTLTDTPLQEHGCDGAFENAIVGKPGSYSNKKGDPFADCVKTQPAKVKNKCPDLSGHLLF</sequence>
<keyword evidence="2" id="KW-1185">Reference proteome</keyword>
<reference evidence="1 2" key="1">
    <citation type="submission" date="2020-08" db="EMBL/GenBank/DDBJ databases">
        <title>Pseudomonas sp. nov.</title>
        <authorList>
            <person name="Gieschler S."/>
            <person name="Fiedler G."/>
            <person name="Brinks E."/>
            <person name="Boehnlein C."/>
            <person name="Franz C.M.A.P."/>
            <person name="Kabisch J."/>
        </authorList>
    </citation>
    <scope>NUCLEOTIDE SEQUENCE [LARGE SCALE GENOMIC DNA]</scope>
    <source>
        <strain evidence="1 2">MBT-1</strain>
    </source>
</reference>
<organism evidence="1 2">
    <name type="scientific">Pseudomonas kielensis</name>
    <dbReference type="NCBI Taxonomy" id="2762577"/>
    <lineage>
        <taxon>Bacteria</taxon>
        <taxon>Pseudomonadati</taxon>
        <taxon>Pseudomonadota</taxon>
        <taxon>Gammaproteobacteria</taxon>
        <taxon>Pseudomonadales</taxon>
        <taxon>Pseudomonadaceae</taxon>
        <taxon>Pseudomonas</taxon>
    </lineage>
</organism>
<protein>
    <submittedName>
        <fullName evidence="1">Uncharacterized protein</fullName>
    </submittedName>
</protein>
<accession>A0A7X1GDF3</accession>
<evidence type="ECO:0000313" key="2">
    <source>
        <dbReference type="Proteomes" id="UP000526003"/>
    </source>
</evidence>
<name>A0A7X1GDF3_9PSED</name>
<dbReference type="EMBL" id="JACMYG010000009">
    <property type="protein sequence ID" value="MBC2690351.1"/>
    <property type="molecule type" value="Genomic_DNA"/>
</dbReference>
<dbReference type="AlphaFoldDB" id="A0A7X1GDF3"/>
<evidence type="ECO:0000313" key="1">
    <source>
        <dbReference type="EMBL" id="MBC2690351.1"/>
    </source>
</evidence>
<comment type="caution">
    <text evidence="1">The sequence shown here is derived from an EMBL/GenBank/DDBJ whole genome shotgun (WGS) entry which is preliminary data.</text>
</comment>
<proteinExistence type="predicted"/>